<organism evidence="1 2">
    <name type="scientific">Bauhinia variegata</name>
    <name type="common">Purple orchid tree</name>
    <name type="synonym">Phanera variegata</name>
    <dbReference type="NCBI Taxonomy" id="167791"/>
    <lineage>
        <taxon>Eukaryota</taxon>
        <taxon>Viridiplantae</taxon>
        <taxon>Streptophyta</taxon>
        <taxon>Embryophyta</taxon>
        <taxon>Tracheophyta</taxon>
        <taxon>Spermatophyta</taxon>
        <taxon>Magnoliopsida</taxon>
        <taxon>eudicotyledons</taxon>
        <taxon>Gunneridae</taxon>
        <taxon>Pentapetalae</taxon>
        <taxon>rosids</taxon>
        <taxon>fabids</taxon>
        <taxon>Fabales</taxon>
        <taxon>Fabaceae</taxon>
        <taxon>Cercidoideae</taxon>
        <taxon>Cercideae</taxon>
        <taxon>Bauhiniinae</taxon>
        <taxon>Bauhinia</taxon>
    </lineage>
</organism>
<gene>
    <name evidence="1" type="ORF">L6164_008115</name>
</gene>
<dbReference type="EMBL" id="CM039429">
    <property type="protein sequence ID" value="KAI4347293.1"/>
    <property type="molecule type" value="Genomic_DNA"/>
</dbReference>
<reference evidence="1 2" key="1">
    <citation type="journal article" date="2022" name="DNA Res.">
        <title>Chromosomal-level genome assembly of the orchid tree Bauhinia variegata (Leguminosae; Cercidoideae) supports the allotetraploid origin hypothesis of Bauhinia.</title>
        <authorList>
            <person name="Zhong Y."/>
            <person name="Chen Y."/>
            <person name="Zheng D."/>
            <person name="Pang J."/>
            <person name="Liu Y."/>
            <person name="Luo S."/>
            <person name="Meng S."/>
            <person name="Qian L."/>
            <person name="Wei D."/>
            <person name="Dai S."/>
            <person name="Zhou R."/>
        </authorList>
    </citation>
    <scope>NUCLEOTIDE SEQUENCE [LARGE SCALE GENOMIC DNA]</scope>
    <source>
        <strain evidence="1">BV-YZ2020</strain>
    </source>
</reference>
<accession>A0ACB9PFI4</accession>
<keyword evidence="2" id="KW-1185">Reference proteome</keyword>
<protein>
    <submittedName>
        <fullName evidence="1">Uncharacterized protein</fullName>
    </submittedName>
</protein>
<evidence type="ECO:0000313" key="1">
    <source>
        <dbReference type="EMBL" id="KAI4347293.1"/>
    </source>
</evidence>
<evidence type="ECO:0000313" key="2">
    <source>
        <dbReference type="Proteomes" id="UP000828941"/>
    </source>
</evidence>
<comment type="caution">
    <text evidence="1">The sequence shown here is derived from an EMBL/GenBank/DDBJ whole genome shotgun (WGS) entry which is preliminary data.</text>
</comment>
<sequence length="115" mass="13071">MDITAPNLDFFHFGENFVVFKLLYDLVRRDPKWVLSSVEERGKSFVLGKSRGTTHSFKINDFCPMLKDKRDAVRVIAEKWKLAVISECCWLGANVFCSSSCTYTEVKSFSLCASG</sequence>
<name>A0ACB9PFI4_BAUVA</name>
<proteinExistence type="predicted"/>
<dbReference type="Proteomes" id="UP000828941">
    <property type="component" value="Chromosome 4"/>
</dbReference>